<dbReference type="OrthoDB" id="5969700at2759"/>
<dbReference type="InParanoid" id="A0A1X7V4C9"/>
<proteinExistence type="predicted"/>
<name>A0A1X7V4C9_AMPQE</name>
<accession>A0A1X7V4C9</accession>
<sequence length="120" mass="13539">MRFEWQQWGSPHVHGPAWLPNAPNVENLSSFDLVANNQEIIEYADKIISNINLAVHPEGSNVSDAPPPESYCLRTHNGKQECQFRYPNNLQAQTNINIAEEEPVIVTARNDGMLNTFNPI</sequence>
<dbReference type="EnsemblMetazoa" id="Aqu2.1.34659_001">
    <property type="protein sequence ID" value="Aqu2.1.34659_001"/>
    <property type="gene ID" value="Aqu2.1.34659"/>
</dbReference>
<organism evidence="1">
    <name type="scientific">Amphimedon queenslandica</name>
    <name type="common">Sponge</name>
    <dbReference type="NCBI Taxonomy" id="400682"/>
    <lineage>
        <taxon>Eukaryota</taxon>
        <taxon>Metazoa</taxon>
        <taxon>Porifera</taxon>
        <taxon>Demospongiae</taxon>
        <taxon>Heteroscleromorpha</taxon>
        <taxon>Haplosclerida</taxon>
        <taxon>Niphatidae</taxon>
        <taxon>Amphimedon</taxon>
    </lineage>
</organism>
<protein>
    <recommendedName>
        <fullName evidence="2">Helitron helicase-like domain-containing protein</fullName>
    </recommendedName>
</protein>
<evidence type="ECO:0008006" key="2">
    <source>
        <dbReference type="Google" id="ProtNLM"/>
    </source>
</evidence>
<reference evidence="1" key="1">
    <citation type="submission" date="2017-05" db="UniProtKB">
        <authorList>
            <consortium name="EnsemblMetazoa"/>
        </authorList>
    </citation>
    <scope>IDENTIFICATION</scope>
</reference>
<dbReference type="AlphaFoldDB" id="A0A1X7V4C9"/>
<evidence type="ECO:0000313" key="1">
    <source>
        <dbReference type="EnsemblMetazoa" id="Aqu2.1.34659_001"/>
    </source>
</evidence>